<reference evidence="2" key="1">
    <citation type="submission" date="2016-10" db="EMBL/GenBank/DDBJ databases">
        <authorList>
            <person name="Varghese N."/>
            <person name="Submissions S."/>
        </authorList>
    </citation>
    <scope>NUCLEOTIDE SEQUENCE [LARGE SCALE GENOMIC DNA]</scope>
    <source>
        <strain evidence="2">DSM 9751</strain>
    </source>
</reference>
<dbReference type="Proteomes" id="UP000198982">
    <property type="component" value="Unassembled WGS sequence"/>
</dbReference>
<keyword evidence="2" id="KW-1185">Reference proteome</keyword>
<dbReference type="AlphaFoldDB" id="A0A1H4ZT41"/>
<dbReference type="RefSeq" id="WP_092320790.1">
    <property type="nucleotide sequence ID" value="NZ_FNTJ01000003.1"/>
</dbReference>
<sequence>MRLAALLCISALAAGCAVKREEPQWLKEVSKVECSASVTPECISVLSKQLLEQSEHSPFAWRGTLFFVAASELRNVPWQAPAAFEGAERNALSAYADAIKQIRTGTLDKALQAALKLDDPEAKSLALYFISIKGLSQNSGTTTPALEELARIDQDLYRMAMTSRLESLLHAGDLERAYALRKYIVRTASMSDPNLGPDLNDVALVYARTGMLADLGDWVQRLPEKIVDLKVGDEEKLRTAMVNASLGKPPGVAELGSIKRQETRFTAYLELARLYRLLGNGIYEKKAIQDAALYGQMASMTLDRAIVVEYLSLMLVESKAL</sequence>
<dbReference type="PROSITE" id="PS51257">
    <property type="entry name" value="PROKAR_LIPOPROTEIN"/>
    <property type="match status" value="1"/>
</dbReference>
<accession>A0A1H4ZT41</accession>
<dbReference type="EMBL" id="FNTJ01000003">
    <property type="protein sequence ID" value="SED33262.1"/>
    <property type="molecule type" value="Genomic_DNA"/>
</dbReference>
<evidence type="ECO:0000313" key="2">
    <source>
        <dbReference type="Proteomes" id="UP000198982"/>
    </source>
</evidence>
<proteinExistence type="predicted"/>
<evidence type="ECO:0000313" key="1">
    <source>
        <dbReference type="EMBL" id="SED33262.1"/>
    </source>
</evidence>
<gene>
    <name evidence="1" type="ORF">SAMN05216178_6820</name>
</gene>
<name>A0A1H4ZT41_9PSED</name>
<organism evidence="1 2">
    <name type="scientific">Pseudomonas saponiphila</name>
    <dbReference type="NCBI Taxonomy" id="556534"/>
    <lineage>
        <taxon>Bacteria</taxon>
        <taxon>Pseudomonadati</taxon>
        <taxon>Pseudomonadota</taxon>
        <taxon>Gammaproteobacteria</taxon>
        <taxon>Pseudomonadales</taxon>
        <taxon>Pseudomonadaceae</taxon>
        <taxon>Pseudomonas</taxon>
    </lineage>
</organism>
<evidence type="ECO:0008006" key="3">
    <source>
        <dbReference type="Google" id="ProtNLM"/>
    </source>
</evidence>
<protein>
    <recommendedName>
        <fullName evidence="3">Lipoprotein</fullName>
    </recommendedName>
</protein>